<dbReference type="EMBL" id="BAAABY010000001">
    <property type="protein sequence ID" value="GAA0440865.1"/>
    <property type="molecule type" value="Genomic_DNA"/>
</dbReference>
<evidence type="ECO:0000313" key="3">
    <source>
        <dbReference type="Proteomes" id="UP001500909"/>
    </source>
</evidence>
<dbReference type="Proteomes" id="UP001500909">
    <property type="component" value="Unassembled WGS sequence"/>
</dbReference>
<dbReference type="RefSeq" id="WP_346092170.1">
    <property type="nucleotide sequence ID" value="NZ_BAAABY010000001.1"/>
</dbReference>
<protein>
    <recommendedName>
        <fullName evidence="4">Tetratricopeptide repeat protein</fullName>
    </recommendedName>
</protein>
<gene>
    <name evidence="2" type="ORF">GCM10010361_01010</name>
</gene>
<accession>A0ABN0ZAS4</accession>
<feature type="compositionally biased region" description="Gly residues" evidence="1">
    <location>
        <begin position="156"/>
        <end position="166"/>
    </location>
</feature>
<organism evidence="2 3">
    <name type="scientific">Streptomyces olivaceiscleroticus</name>
    <dbReference type="NCBI Taxonomy" id="68245"/>
    <lineage>
        <taxon>Bacteria</taxon>
        <taxon>Bacillati</taxon>
        <taxon>Actinomycetota</taxon>
        <taxon>Actinomycetes</taxon>
        <taxon>Kitasatosporales</taxon>
        <taxon>Streptomycetaceae</taxon>
        <taxon>Streptomyces</taxon>
    </lineage>
</organism>
<reference evidence="2 3" key="1">
    <citation type="journal article" date="2019" name="Int. J. Syst. Evol. Microbiol.">
        <title>The Global Catalogue of Microorganisms (GCM) 10K type strain sequencing project: providing services to taxonomists for standard genome sequencing and annotation.</title>
        <authorList>
            <consortium name="The Broad Institute Genomics Platform"/>
            <consortium name="The Broad Institute Genome Sequencing Center for Infectious Disease"/>
            <person name="Wu L."/>
            <person name="Ma J."/>
        </authorList>
    </citation>
    <scope>NUCLEOTIDE SEQUENCE [LARGE SCALE GENOMIC DNA]</scope>
    <source>
        <strain evidence="2 3">JCM 4805</strain>
    </source>
</reference>
<evidence type="ECO:0000313" key="2">
    <source>
        <dbReference type="EMBL" id="GAA0440865.1"/>
    </source>
</evidence>
<keyword evidence="3" id="KW-1185">Reference proteome</keyword>
<sequence length="166" mass="17809">MRHLWWGTATRTESPGWEDETYRRALEAVERHDMDTARRRVERLLRVTGAAPASCSGTVARALYLMAGLDAAEGLLFTARSRYAASAAALEGARERAERDGDDASAAMLAEFRDLARAVAADLTETCGVDGQGPDGRWHRPPREPAGAPGQPIRTGAGGEGSVRCS</sequence>
<proteinExistence type="predicted"/>
<feature type="region of interest" description="Disordered" evidence="1">
    <location>
        <begin position="127"/>
        <end position="166"/>
    </location>
</feature>
<evidence type="ECO:0008006" key="4">
    <source>
        <dbReference type="Google" id="ProtNLM"/>
    </source>
</evidence>
<name>A0ABN0ZAS4_9ACTN</name>
<comment type="caution">
    <text evidence="2">The sequence shown here is derived from an EMBL/GenBank/DDBJ whole genome shotgun (WGS) entry which is preliminary data.</text>
</comment>
<evidence type="ECO:0000256" key="1">
    <source>
        <dbReference type="SAM" id="MobiDB-lite"/>
    </source>
</evidence>